<dbReference type="FunFam" id="3.20.180.20:FF:000001">
    <property type="entry name" value="Dynein axonemal heavy chain 5"/>
    <property type="match status" value="1"/>
</dbReference>
<dbReference type="FunFam" id="3.10.490.20:FF:000006">
    <property type="entry name" value="Dynein axonemal heavy chain 10"/>
    <property type="match status" value="1"/>
</dbReference>
<evidence type="ECO:0000259" key="16">
    <source>
        <dbReference type="SMART" id="SM00382"/>
    </source>
</evidence>
<dbReference type="InterPro" id="IPR024743">
    <property type="entry name" value="Dynein_HC_stalk"/>
</dbReference>
<dbReference type="Pfam" id="PF08393">
    <property type="entry name" value="DHC_N2"/>
    <property type="match status" value="1"/>
</dbReference>
<dbReference type="Gene3D" id="3.10.490.20">
    <property type="match status" value="1"/>
</dbReference>
<dbReference type="Pfam" id="PF12775">
    <property type="entry name" value="AAA_7"/>
    <property type="match status" value="1"/>
</dbReference>
<dbReference type="GO" id="GO:0005524">
    <property type="term" value="F:ATP binding"/>
    <property type="evidence" value="ECO:0007669"/>
    <property type="project" value="UniProtKB-KW"/>
</dbReference>
<keyword evidence="10" id="KW-0969">Cilium</keyword>
<dbReference type="GO" id="GO:0007018">
    <property type="term" value="P:microtubule-based movement"/>
    <property type="evidence" value="ECO:0007669"/>
    <property type="project" value="InterPro"/>
</dbReference>
<keyword evidence="12" id="KW-0206">Cytoskeleton</keyword>
<dbReference type="Pfam" id="PF17852">
    <property type="entry name" value="Dynein_AAA_lid"/>
    <property type="match status" value="1"/>
</dbReference>
<dbReference type="GO" id="GO:0030286">
    <property type="term" value="C:dynein complex"/>
    <property type="evidence" value="ECO:0007669"/>
    <property type="project" value="UniProtKB-KW"/>
</dbReference>
<evidence type="ECO:0000256" key="1">
    <source>
        <dbReference type="ARBA" id="ARBA00004430"/>
    </source>
</evidence>
<sequence>MADTIQPLLQKFSSAISDVLSAVKWQAAEKDTETHKDQCRQMENESSSFKGYIDSVRTQLKDKRELPIPNLRSGEPESVIHQNVERAIISWNQIFGQLLESQKVQPSETGDLLSDIQFWQTKRAVLGNVVEQLNSEKAKAVIRYYQQADGQFYADFANYKGTLEREFKEAEEISKFMGTLERHFNTIEKGQFNEIETNYEALMNILRMLWLISVSFSSVERMGALFVKISNRLCERAKERIPVETVLQLPHKEAVQTVEESQRLLKRFEDAYYEERRKIEEAGEIRWEFHHRFNFLEQIDHIIGVCKGLNAMMKKMNTYEQILGNELKNISSFEKDVDNARRGVSDMREPLLHLKFDLFQSSNKGQWGKVVQAFEEDASETERNTAALIESSFKSIRSVEGAFDYIRRFSGKDTPAAIQAVFDEQLSRILDKVDEEVRSTRTTFETRKDRPPQLHSVPPVAGAIHWAAFLYERVKKPVVKFKLKEFTEQWRGREAYIQLCRDLKNYRRDKAAAWQKNVTEKMLSFLNVNVLSLNGNVYPPELSVNFNPMFLTMVREAKQMDRIGQPIPEVALDVAVQEDKFRKQVEELTGLVNAYQSAVDSIRGIEKDMLAMKVRQLLTVIMPGITTYNWNTLSLNEYIQDCMNEISRFQSVVSHTHDNEDQIQASIDRVSNSKLVTLPEFPKSKVDVSGQHYLKLDKRNNSNISGKQSQAQRERDKRSQQQQGSQKDKKKQTAEDIVAEAMGYKQLFGVPDLTNFVRQLESYRERTVTDLAHAYTNSARMKNHEIEANVFNQVATGKHPMMVNFYLYWEVNMLTALRQMVQSNMILACRMFGEATQTAQGPRKRLLFQTEPQLVGGTIVEQPTHTEIERQIRTFCVALCESPQKFIRWVRGTCEECPKQPTWSFYQETKNTQDELVQVPMRIIGRTLSKLQRHMTTWKRDEKLISGTTADRLKQIQQYEMQCQQALNTIAQTTSTMPSAAAVAAGEAGEDGQVSGVDQEKEQADNKEQQQSSSNQPQSSQKKRRLGQMNDLMQMPVRYYTQQFSMYHRLIQAIAERPDEAIVDFVGINFARLKEQLIDRAKEIIWEIGKALYNSAYTRPRVTALNEVISNYREQINTKPNTLDELKHVLSIMEEIRMVGMEKELEYNSICSRFELLHTYGLDKKFTQKDKESGKEIETAPIIGEDEYEEAMSLPERWSQLLAEAKAMDVSMETTKETFAKDTEKDVSGFRVELEEFVKKFQAAVREFTKEGADMDFGADQVQEYHEKLNEFKRQREQLLEAERMFDLPMSQYPAIKEMELQLAGFSRIYDLHIEVKKSIEQWSSIRWEDLHIEELTSGVDAFRIRLKRIGKDKELAKLPPYAAVTQTVDNFGTSLQLIACFKNPSLQQRHWEELMDRTKQKFDLHDMTLRNLLGMQLYNFEKEIQDIAGCADREMGIERELDAIADVWRSLRFEVVKHTLQSQPTTDRGYVVKGIDAIEEKLEDHVQSLQAMQASRYYRPHREKGGIWEKNLGCISAVTTQWIAVQKKWLYLENIFIGSEDIRTRMPDQAKDFDNLDRDFRKIMLDTYRAPNVLEACSVVGREAQLLGLMAMLEKCQKSLSEYLEGKRVIFPRFFFISEDDLLSILGSSDPQAVQRHLSNLFDNCAKLIFGTGMRSKAISGMVSEEGENLPFRAECQAEGSVEVWMTTVEAEMRRTLRARIKETIYYYASMHRTTWIEKFLGMGTICGSQVWWTWGVEDTFRNVRGGDKHALKNYCALLGVQIKDLVATMRGGSSLDAALRMKVKNMIILDVHARDIVSDFIRDSVLDAREFDWEKQLRFYFDKERDGVIIKQCTGTFDYGYEYIGLRDRLIITPLTDRCYMTLTQALSMRYGGAPAGPAGTGKTETVKDLAKGLALLCIVFNCSDGLNAAFMASLFTGLCEIGAWGCFDEFNRIDPDVMSVISNQILRIQIALRSNASNFKLDGTHEVSLDNKVGIFITMNPGYAGRSELPDNLKALFRSCVMVVPDKEQICEILLFSEGFDTAKTLAKKMTVLYTRAEGQLSKQTHYDFGLRALKSVLSMAGSLKRGSPDSREDVVLMRALRDMNLPKFVYEDVPLFMGLIKDLYPDLELPKQVYPELNEAVESVLKKNNYVVTETQVLKVVQLYDTMFTRHTTMVVGPSGGGKTVVITTLQEAQTKLGYPTKLFVLNPKSITNNDLYGVSDPTTNDWQDGLLSNIFRNINTTPMEKRERRYIVYDGDVDAHWVENMNSVMDDNRLLTLPNRERIVLRKECAMLFEVGNLKYASPATVSRCGMVYVDPHDLPPRTIFMRWLASRPKEEQESLRTWHDRYIPRCFEYIFDGTIDGVPVQPPEEVPEVEKPKKEEVDQYTAMAFGDEEEGQPAKKEEIMPSTQKGVGEDGRLLQAIPQTAVSVEVQLCNIYQALVPTEGIDYSKFEEPIRHMLFIFAACWACGGSMLEGSRVLFDEFYKHVVDLSVITASDHDAGPNQLPGQLRTLFDFYFDVDKRCWKAWENKVTEYQPPVDRLFCNILVPTTDTVRHSSMLQMLMEQKVPVLFIGESGTAKTVTIQSYMRGRDPETMTTLTINFSNRTNSLQVQRTLDDNLDRPLMGVIRPRAGKKLIVFIDDLNMPQMDKEETQQPIALLKFLFDRGGLYGRSSSDLSFRKYQDLQFVAAMGPPGGGRNPTDIRFSSKFSVFNLPFPTMSSLRRIYESILLHHFEPFDQSIQKSVTKIVEATLYLYSHVTSSLPATPNKFHYIFNLRDLSRVTEGLTLSVPNKFQSIGSIVRLWSHEVLRVFQDRLVDSKDRDLVKNKMRELATEYWPQEAENAYAEPLLFGSYKKANLSVGDLLPGEEKEVGDDQAKEDPKEYEDLENYDTIKPIVEECLESYNETRLRMNLVMFADALGHLARIHRIIRMCRGNALLIGYGGSGKQSLTKLATFIAGYTLFQITLSRGYGDEAFRQDLKKLYNLLGTMNKEVVFLFTDQHVVDASFLEYINSMLTSGMVPALYAEDEKDNIVRELSEEMTRFGFFSRDQMWSHFVNKCRNNLHIVLCMSPAGDTLRIRCRNFPGLVSNSCIDWFDSWSEDALISVANVFLAEIDLPDEHRDGIVSHMVRVHSSMQHFNDEFYLKLRRHNYVTPKNYLDYISNYKKLLRDNREKFAEQAQHLKEGVDKLISASTEVDTMNEKLREQKKVTDEQARQCDDLVKQIEMRTQDVKKKSDDVEKRKKDLWVEQERIVVDKQDAENELALAAPALEAAAQALRFLEDNKDSINEMRAYNTPPKVVQQVCECVAILLEEKDLTWDTARTMLRQAGFLDLLVNYNKEKLLKKESIMARVIPRLQGQNPAEIKQKHSKAAGFIMEWVVAMYQWYDKAKFVQPKKERVEAAEAKLRQSMADLEKAENEIVALNNELKLLDEALQQKRKEQAELKAQLTIMERQLNNARRLIAALSTEKVRWAKQLKELGEKRVLLIGDCLLTAAFLSYSGAFSQDFRKEMIYQQWHDDILERRIPLSQPYRVEQLLTDEVEISQWANESLPGDELSVQNGILTTRASRFPLCIDPQEQAVKWIRIRESANELIRTSFNSDFLPQLRRAIMFGRPILFENVEEYIDPILDPVLEKNILRAAATGGAAAAAGDDVKGGGRRFIVLGDQEVDWNPEFRMYMTTKMSNPHYTPEISGKTMIVNFKVTPKGLEDQLLNAVVGIEREDLEKGHQELIQTMSELKNSLKETEETLLREFTAVKGSLLDNEELIALLEKTKGIFLEVTDKLERAKDNEKQIDEARSRYRAAATRGSILFFVMSSLSSILPMCEYSLDSFKDIFVASIKQAQRSDDLYKRLKNIIEVVTDNVFNYVCLGLFESYRLMFSFQMTLKIMEPQGLINEFQLQMFLKGSLALEKSQKQRPEDSEDWLSETGWEDAIELAQGDPGRFGNLLEELDKNQEQWREWALSEKPEEELPPFLPSAAPGYEEGRKSSQSVQRQDKDNVSIKNDKTDRSDKQKEKQEKEQGEQQQQIEGQQGSEQEQKKEGESGDQEQEQKKESGEGEEGEEDEDKEKKEQEEEEEITGTEVNQVQMADPGRIGGDIDPTQLTELERLCLLRIVRMDRIAAGVTHFVVSLMGIKYVKFPILLYDDVYMRSTALSPVVFIISPGADPATDVIALGERRGFTQPMRLRNISLGQNMEPLAELAIDQAVTRGQWVLLQNCHLLPNWLKNLEKKLEAIAEKSADQLDPEFRLYLTSEPTETFPMGILQRSLKVVTEPPNSLKMNMLTTYGRLGQDELAKSLHPAYRPMAYVLAFFHAVVQERRKYGKLGWNVPYDFNESDFRVSLDLIATYLNKSIEAQEGLGGPSSVRPNVAVQKSIDAEKAAGQGDGQQQQDGQTEGEQVTKEEEDEDEEQQSEEEEEILLAGFAEIQPDYMGEETEEEKEARQKKLDDAKLKRKQERQARRQAAIDAGETGSIKSTGTGSTTEIGGVAPMSSTTAPIPWPSLRYLVGEVMYGGRVTDDWDRRVLMTYQDEYMGDFLFDTFQQFHFFKNDRVDYVIPHESLEPTPVGVVDYIENRIPASAPPEVFGLHQNAEISFNTNAAKAMWKNLIDLQPRGGAAPVAEAGAGDEKTSSEDRLQIVANDVQSRIPPKNIDINVVRTQFGVPTPTQVVLMQELEHWNRLCDKMRLTLKDLHRALQGEIGMSAELDDLSSSLSSGFIPEVWRQLAPRTLKSLAGWMDHFRERSKQYITWVEDGEPKVMWLSGLHLPEAYINAIVQEACRKKKWPLDRSAIYTRVTDQENPEMVREKPKLGCLVKGMFLEGASWDMEEMCLAPQNPKVLVSELPILEIVPIEASQKRLQNSFTCPVYVTQERCNKMGFGFVFEANLNTTAHISHWILQGVALSLNDS</sequence>
<evidence type="ECO:0000256" key="3">
    <source>
        <dbReference type="ARBA" id="ARBA00022490"/>
    </source>
</evidence>
<dbReference type="FunFam" id="1.10.8.1220:FF:000001">
    <property type="entry name" value="Dynein axonemal heavy chain 5"/>
    <property type="match status" value="1"/>
</dbReference>
<dbReference type="FunFam" id="1.20.1270.280:FF:000005">
    <property type="entry name" value="Dynein axonemal heavy chain 10"/>
    <property type="match status" value="1"/>
</dbReference>
<comment type="subcellular location">
    <subcellularLocation>
        <location evidence="1">Cytoplasm</location>
        <location evidence="1">Cytoskeleton</location>
        <location evidence="1">Cilium axoneme</location>
    </subcellularLocation>
</comment>
<dbReference type="InterPro" id="IPR042222">
    <property type="entry name" value="Dynein_2_N"/>
</dbReference>
<dbReference type="InterPro" id="IPR035706">
    <property type="entry name" value="AAA_9"/>
</dbReference>
<accession>A0A5J4X8G4</accession>
<dbReference type="Pfam" id="PF18199">
    <property type="entry name" value="Dynein_C"/>
    <property type="match status" value="1"/>
</dbReference>
<feature type="coiled-coil region" evidence="14">
    <location>
        <begin position="3706"/>
        <end position="3733"/>
    </location>
</feature>
<feature type="region of interest" description="Disordered" evidence="15">
    <location>
        <begin position="981"/>
        <end position="1025"/>
    </location>
</feature>
<evidence type="ECO:0000256" key="9">
    <source>
        <dbReference type="ARBA" id="ARBA00023054"/>
    </source>
</evidence>
<dbReference type="Pfam" id="PF12781">
    <property type="entry name" value="AAA_9"/>
    <property type="match status" value="1"/>
</dbReference>
<evidence type="ECO:0000256" key="7">
    <source>
        <dbReference type="ARBA" id="ARBA00022840"/>
    </source>
</evidence>
<feature type="compositionally biased region" description="Basic and acidic residues" evidence="15">
    <location>
        <begin position="998"/>
        <end position="1008"/>
    </location>
</feature>
<feature type="compositionally biased region" description="Basic and acidic residues" evidence="15">
    <location>
        <begin position="4021"/>
        <end position="4041"/>
    </location>
</feature>
<dbReference type="Gene3D" id="1.20.140.100">
    <property type="entry name" value="Dynein heavy chain, N-terminal domain 2"/>
    <property type="match status" value="1"/>
</dbReference>
<dbReference type="SUPFAM" id="SSF52540">
    <property type="entry name" value="P-loop containing nucleoside triphosphate hydrolases"/>
    <property type="match status" value="4"/>
</dbReference>
<dbReference type="InterPro" id="IPR043157">
    <property type="entry name" value="Dynein_AAA1S"/>
</dbReference>
<keyword evidence="5" id="KW-0677">Repeat</keyword>
<evidence type="ECO:0000256" key="5">
    <source>
        <dbReference type="ARBA" id="ARBA00022737"/>
    </source>
</evidence>
<dbReference type="InterPro" id="IPR035699">
    <property type="entry name" value="AAA_6"/>
</dbReference>
<feature type="region of interest" description="Disordered" evidence="15">
    <location>
        <begin position="4417"/>
        <end position="4474"/>
    </location>
</feature>
<dbReference type="FunFam" id="3.40.50.300:FF:002141">
    <property type="entry name" value="Dynein heavy chain"/>
    <property type="match status" value="1"/>
</dbReference>
<dbReference type="Pfam" id="PF12780">
    <property type="entry name" value="AAA_8"/>
    <property type="match status" value="1"/>
</dbReference>
<dbReference type="Gene3D" id="3.20.180.20">
    <property type="entry name" value="Dynein heavy chain, N-terminal domain 2"/>
    <property type="match status" value="1"/>
</dbReference>
<feature type="compositionally biased region" description="Acidic residues" evidence="15">
    <location>
        <begin position="4387"/>
        <end position="4401"/>
    </location>
</feature>
<dbReference type="Gene3D" id="1.20.920.20">
    <property type="match status" value="1"/>
</dbReference>
<organism evidence="17 18">
    <name type="scientific">Streblomastix strix</name>
    <dbReference type="NCBI Taxonomy" id="222440"/>
    <lineage>
        <taxon>Eukaryota</taxon>
        <taxon>Metamonada</taxon>
        <taxon>Preaxostyla</taxon>
        <taxon>Oxymonadida</taxon>
        <taxon>Streblomastigidae</taxon>
        <taxon>Streblomastix</taxon>
    </lineage>
</organism>
<dbReference type="InterPro" id="IPR024317">
    <property type="entry name" value="Dynein_heavy_chain_D4_dom"/>
</dbReference>
<dbReference type="Gene3D" id="1.10.287.2620">
    <property type="match status" value="1"/>
</dbReference>
<evidence type="ECO:0000256" key="4">
    <source>
        <dbReference type="ARBA" id="ARBA00022701"/>
    </source>
</evidence>
<feature type="region of interest" description="Disordered" evidence="15">
    <location>
        <begin position="3949"/>
        <end position="4084"/>
    </location>
</feature>
<dbReference type="Gene3D" id="1.10.8.1220">
    <property type="match status" value="1"/>
</dbReference>
<feature type="compositionally biased region" description="Low complexity" evidence="15">
    <location>
        <begin position="4365"/>
        <end position="4382"/>
    </location>
</feature>
<dbReference type="Proteomes" id="UP000324800">
    <property type="component" value="Unassembled WGS sequence"/>
</dbReference>
<feature type="domain" description="AAA+ ATPase" evidence="16">
    <location>
        <begin position="1873"/>
        <end position="2011"/>
    </location>
</feature>
<dbReference type="EMBL" id="SNRW01000097">
    <property type="protein sequence ID" value="KAA6403467.1"/>
    <property type="molecule type" value="Genomic_DNA"/>
</dbReference>
<dbReference type="InterPro" id="IPR004273">
    <property type="entry name" value="Dynein_heavy_D6_P-loop"/>
</dbReference>
<dbReference type="Gene3D" id="1.10.8.710">
    <property type="match status" value="1"/>
</dbReference>
<dbReference type="Gene3D" id="1.10.8.720">
    <property type="entry name" value="Region D6 of dynein motor"/>
    <property type="match status" value="1"/>
</dbReference>
<dbReference type="OrthoDB" id="64868at2759"/>
<feature type="coiled-coil region" evidence="14">
    <location>
        <begin position="3765"/>
        <end position="3792"/>
    </location>
</feature>
<dbReference type="FunFam" id="3.40.50.300:FF:000049">
    <property type="entry name" value="Dynein, axonemal, heavy chain 5"/>
    <property type="match status" value="1"/>
</dbReference>
<evidence type="ECO:0000256" key="11">
    <source>
        <dbReference type="ARBA" id="ARBA00023175"/>
    </source>
</evidence>
<dbReference type="GO" id="GO:0005930">
    <property type="term" value="C:axoneme"/>
    <property type="evidence" value="ECO:0007669"/>
    <property type="project" value="UniProtKB-SubCell"/>
</dbReference>
<protein>
    <submittedName>
        <fullName evidence="17">Putative Dynein-1-alpha heavy chain, flagellar inner arm I1 complex</fullName>
    </submittedName>
</protein>
<dbReference type="Gene3D" id="1.10.472.130">
    <property type="match status" value="1"/>
</dbReference>
<dbReference type="Gene3D" id="1.20.58.1120">
    <property type="match status" value="1"/>
</dbReference>
<feature type="compositionally biased region" description="Low complexity" evidence="15">
    <location>
        <begin position="4008"/>
        <end position="4020"/>
    </location>
</feature>
<dbReference type="FunFam" id="1.10.287.2620:FF:000001">
    <property type="entry name" value="Cytoplasmic dynein heavy chain 1"/>
    <property type="match status" value="1"/>
</dbReference>
<keyword evidence="7" id="KW-0067">ATP-binding</keyword>
<dbReference type="GO" id="GO:0005874">
    <property type="term" value="C:microtubule"/>
    <property type="evidence" value="ECO:0007669"/>
    <property type="project" value="UniProtKB-KW"/>
</dbReference>
<evidence type="ECO:0000313" key="17">
    <source>
        <dbReference type="EMBL" id="KAA6403467.1"/>
    </source>
</evidence>
<feature type="compositionally biased region" description="Polar residues" evidence="15">
    <location>
        <begin position="701"/>
        <end position="711"/>
    </location>
</feature>
<dbReference type="InterPro" id="IPR041658">
    <property type="entry name" value="AAA_lid_11"/>
</dbReference>
<dbReference type="InterPro" id="IPR041589">
    <property type="entry name" value="DNAH3_AAA_lid_1"/>
</dbReference>
<dbReference type="PANTHER" id="PTHR22878">
    <property type="entry name" value="DYNEIN HEAVY CHAIN 6, AXONEMAL-LIKE-RELATED"/>
    <property type="match status" value="1"/>
</dbReference>
<dbReference type="SMART" id="SM00382">
    <property type="entry name" value="AAA"/>
    <property type="match status" value="2"/>
</dbReference>
<dbReference type="Pfam" id="PF18198">
    <property type="entry name" value="AAA_lid_11"/>
    <property type="match status" value="2"/>
</dbReference>
<evidence type="ECO:0000256" key="13">
    <source>
        <dbReference type="ARBA" id="ARBA00023273"/>
    </source>
</evidence>
<feature type="coiled-coil region" evidence="14">
    <location>
        <begin position="3381"/>
        <end position="3453"/>
    </location>
</feature>
<dbReference type="Pfam" id="PF08385">
    <property type="entry name" value="DHC_N1"/>
    <property type="match status" value="1"/>
</dbReference>
<dbReference type="GO" id="GO:0008569">
    <property type="term" value="F:minus-end-directed microtubule motor activity"/>
    <property type="evidence" value="ECO:0007669"/>
    <property type="project" value="InterPro"/>
</dbReference>
<feature type="compositionally biased region" description="Basic and acidic residues" evidence="15">
    <location>
        <begin position="4424"/>
        <end position="4435"/>
    </location>
</feature>
<dbReference type="FunFam" id="1.10.8.710:FF:000002">
    <property type="entry name" value="dynein heavy chain 17, axonemal"/>
    <property type="match status" value="1"/>
</dbReference>
<name>A0A5J4X8G4_9EUKA</name>
<feature type="compositionally biased region" description="Basic and acidic residues" evidence="15">
    <location>
        <begin position="3979"/>
        <end position="4007"/>
    </location>
</feature>
<keyword evidence="3" id="KW-0963">Cytoplasm</keyword>
<dbReference type="FunFam" id="3.40.50.300:FF:000044">
    <property type="entry name" value="Dynein heavy chain 5, axonemal"/>
    <property type="match status" value="1"/>
</dbReference>
<dbReference type="InterPro" id="IPR003593">
    <property type="entry name" value="AAA+_ATPase"/>
</dbReference>
<feature type="region of interest" description="Disordered" evidence="15">
    <location>
        <begin position="4364"/>
        <end position="4401"/>
    </location>
</feature>
<dbReference type="Pfam" id="PF03028">
    <property type="entry name" value="Dynein_heavy"/>
    <property type="match status" value="1"/>
</dbReference>
<dbReference type="InterPro" id="IPR026983">
    <property type="entry name" value="DHC"/>
</dbReference>
<feature type="compositionally biased region" description="Low complexity" evidence="15">
    <location>
        <begin position="1009"/>
        <end position="1020"/>
    </location>
</feature>
<dbReference type="FunFam" id="1.20.920.30:FF:000002">
    <property type="entry name" value="Dynein axonemal heavy chain 3"/>
    <property type="match status" value="1"/>
</dbReference>
<keyword evidence="6" id="KW-0547">Nucleotide-binding</keyword>
<dbReference type="Pfam" id="PF12774">
    <property type="entry name" value="AAA_6"/>
    <property type="match status" value="1"/>
</dbReference>
<dbReference type="InterPro" id="IPR042228">
    <property type="entry name" value="Dynein_linker_3"/>
</dbReference>
<dbReference type="InterPro" id="IPR041228">
    <property type="entry name" value="Dynein_C"/>
</dbReference>
<gene>
    <name evidence="17" type="ORF">EZS28_001010</name>
</gene>
<dbReference type="Pfam" id="PF17857">
    <property type="entry name" value="AAA_lid_1"/>
    <property type="match status" value="1"/>
</dbReference>
<dbReference type="InterPro" id="IPR013594">
    <property type="entry name" value="Dynein_heavy_tail"/>
</dbReference>
<dbReference type="GO" id="GO:0051959">
    <property type="term" value="F:dynein light intermediate chain binding"/>
    <property type="evidence" value="ECO:0007669"/>
    <property type="project" value="InterPro"/>
</dbReference>
<feature type="region of interest" description="Disordered" evidence="15">
    <location>
        <begin position="697"/>
        <end position="734"/>
    </location>
</feature>
<feature type="compositionally biased region" description="Low complexity" evidence="15">
    <location>
        <begin position="4446"/>
        <end position="4471"/>
    </location>
</feature>
<dbReference type="InterPro" id="IPR043160">
    <property type="entry name" value="Dynein_C_barrel"/>
</dbReference>
<comment type="caution">
    <text evidence="17">The sequence shown here is derived from an EMBL/GenBank/DDBJ whole genome shotgun (WGS) entry which is preliminary data.</text>
</comment>
<evidence type="ECO:0000256" key="12">
    <source>
        <dbReference type="ARBA" id="ARBA00023212"/>
    </source>
</evidence>
<keyword evidence="17" id="KW-0282">Flagellum</keyword>
<evidence type="ECO:0000256" key="8">
    <source>
        <dbReference type="ARBA" id="ARBA00023017"/>
    </source>
</evidence>
<keyword evidence="13" id="KW-0966">Cell projection</keyword>
<proteinExistence type="inferred from homology"/>
<evidence type="ECO:0000256" key="15">
    <source>
        <dbReference type="SAM" id="MobiDB-lite"/>
    </source>
</evidence>
<evidence type="ECO:0000256" key="10">
    <source>
        <dbReference type="ARBA" id="ARBA00023069"/>
    </source>
</evidence>
<dbReference type="InterPro" id="IPR042219">
    <property type="entry name" value="AAA_lid_11_sf"/>
</dbReference>
<dbReference type="Gene3D" id="1.20.1270.280">
    <property type="match status" value="1"/>
</dbReference>
<dbReference type="InterPro" id="IPR013602">
    <property type="entry name" value="Dynein_heavy_linker"/>
</dbReference>
<feature type="compositionally biased region" description="Acidic residues" evidence="15">
    <location>
        <begin position="4042"/>
        <end position="4051"/>
    </location>
</feature>
<evidence type="ECO:0000256" key="6">
    <source>
        <dbReference type="ARBA" id="ARBA00022741"/>
    </source>
</evidence>
<keyword evidence="8" id="KW-0243">Dynein</keyword>
<dbReference type="Gene3D" id="3.40.50.300">
    <property type="entry name" value="P-loop containing nucleotide triphosphate hydrolases"/>
    <property type="match status" value="5"/>
</dbReference>
<evidence type="ECO:0000256" key="14">
    <source>
        <dbReference type="SAM" id="Coils"/>
    </source>
</evidence>
<dbReference type="Gene3D" id="1.20.920.30">
    <property type="match status" value="1"/>
</dbReference>
<dbReference type="PANTHER" id="PTHR22878:SF63">
    <property type="entry name" value="DYNEIN AXONEMAL HEAVY CHAIN 10"/>
    <property type="match status" value="1"/>
</dbReference>
<keyword evidence="4" id="KW-0493">Microtubule</keyword>
<comment type="similarity">
    <text evidence="2">Belongs to the dynein heavy chain family.</text>
</comment>
<keyword evidence="11" id="KW-0505">Motor protein</keyword>
<dbReference type="Gene3D" id="6.10.140.1060">
    <property type="match status" value="1"/>
</dbReference>
<feature type="domain" description="AAA+ ATPase" evidence="16">
    <location>
        <begin position="2550"/>
        <end position="2699"/>
    </location>
</feature>
<dbReference type="InterPro" id="IPR027417">
    <property type="entry name" value="P-loop_NTPase"/>
</dbReference>
<dbReference type="Pfam" id="PF12777">
    <property type="entry name" value="MT"/>
    <property type="match status" value="1"/>
</dbReference>
<dbReference type="FunFam" id="1.20.140.100:FF:000001">
    <property type="entry name" value="dynein heavy chain 17, axonemal"/>
    <property type="match status" value="1"/>
</dbReference>
<keyword evidence="9 14" id="KW-0175">Coiled coil</keyword>
<dbReference type="GO" id="GO:0045505">
    <property type="term" value="F:dynein intermediate chain binding"/>
    <property type="evidence" value="ECO:0007669"/>
    <property type="project" value="InterPro"/>
</dbReference>
<evidence type="ECO:0000256" key="2">
    <source>
        <dbReference type="ARBA" id="ARBA00008887"/>
    </source>
</evidence>
<evidence type="ECO:0000313" key="18">
    <source>
        <dbReference type="Proteomes" id="UP000324800"/>
    </source>
</evidence>
<dbReference type="InterPro" id="IPR041466">
    <property type="entry name" value="Dynein_AAA5_ext"/>
</dbReference>
<dbReference type="FunFam" id="3.40.50.300:FF:000153">
    <property type="entry name" value="Dynein axonemal heavy chain 1"/>
    <property type="match status" value="1"/>
</dbReference>
<reference evidence="17 18" key="1">
    <citation type="submission" date="2019-03" db="EMBL/GenBank/DDBJ databases">
        <title>Single cell metagenomics reveals metabolic interactions within the superorganism composed of flagellate Streblomastix strix and complex community of Bacteroidetes bacteria on its surface.</title>
        <authorList>
            <person name="Treitli S.C."/>
            <person name="Kolisko M."/>
            <person name="Husnik F."/>
            <person name="Keeling P."/>
            <person name="Hampl V."/>
        </authorList>
    </citation>
    <scope>NUCLEOTIDE SEQUENCE [LARGE SCALE GENOMIC DNA]</scope>
    <source>
        <strain evidence="17">ST1C</strain>
    </source>
</reference>